<keyword evidence="4" id="KW-0812">Transmembrane</keyword>
<keyword evidence="1" id="KW-0802">TPR repeat</keyword>
<keyword evidence="4" id="KW-1133">Transmembrane helix</keyword>
<accession>A0ABT2S4Z8</accession>
<keyword evidence="6" id="KW-1185">Reference proteome</keyword>
<evidence type="ECO:0000256" key="4">
    <source>
        <dbReference type="SAM" id="Phobius"/>
    </source>
</evidence>
<dbReference type="Gene3D" id="1.25.40.10">
    <property type="entry name" value="Tetratricopeptide repeat domain"/>
    <property type="match status" value="2"/>
</dbReference>
<proteinExistence type="predicted"/>
<comment type="caution">
    <text evidence="5">The sequence shown here is derived from an EMBL/GenBank/DDBJ whole genome shotgun (WGS) entry which is preliminary data.</text>
</comment>
<feature type="transmembrane region" description="Helical" evidence="4">
    <location>
        <begin position="225"/>
        <end position="247"/>
    </location>
</feature>
<gene>
    <name evidence="5" type="ORF">OCV65_04400</name>
</gene>
<evidence type="ECO:0000256" key="3">
    <source>
        <dbReference type="SAM" id="MobiDB-lite"/>
    </source>
</evidence>
<evidence type="ECO:0000256" key="1">
    <source>
        <dbReference type="PROSITE-ProRule" id="PRU00339"/>
    </source>
</evidence>
<evidence type="ECO:0000313" key="6">
    <source>
        <dbReference type="Proteomes" id="UP001207605"/>
    </source>
</evidence>
<evidence type="ECO:0008006" key="7">
    <source>
        <dbReference type="Google" id="ProtNLM"/>
    </source>
</evidence>
<sequence length="453" mass="50932">MEYTQKVVYQSNYWYNDGLKKAKIRDMTGAVTSLKKSLQFNSENIAARNLLGLVYYGRGEVGEALVEWILSKNLRPKDNIANYYIQKIQKSPADLDTINQAIRKYNQSLVYCEQGGEDMAIIQLKQVVAAFPGFLRAYQLLALLYLHTEQYSRARHVLKEARKLDTTNEITLRYMHELTNGKMRKEAAEAVKKDEKSQTVTYNVGNDTIIQPASALKDNSGRMTFINILIGLTVGVAVMWFLIMPAVNKSTSQKTNKQVTAFSDKIAEEEAQISALKTELESYRASSEESENAQQTAASTKESYEIVMEMYSHYLQSDMKDSAMVDSLKNVNPDALGTLGKSRYEEMTDSIYPRYADALYTEALQAYEVANYSTTISDLEVLVGFDEGYSDGKAVYLLYKAYDKTGDTDNANTWKDKLDKDYPNVDTSDLGESDSESDTSGSSKKSSSDDAEE</sequence>
<dbReference type="SMART" id="SM00028">
    <property type="entry name" value="TPR"/>
    <property type="match status" value="4"/>
</dbReference>
<dbReference type="EMBL" id="JAOQJV010000003">
    <property type="protein sequence ID" value="MCU6699477.1"/>
    <property type="molecule type" value="Genomic_DNA"/>
</dbReference>
<feature type="compositionally biased region" description="Basic and acidic residues" evidence="3">
    <location>
        <begin position="414"/>
        <end position="423"/>
    </location>
</feature>
<dbReference type="RefSeq" id="WP_262581053.1">
    <property type="nucleotide sequence ID" value="NZ_JAOQJV010000003.1"/>
</dbReference>
<feature type="coiled-coil region" evidence="2">
    <location>
        <begin position="259"/>
        <end position="293"/>
    </location>
</feature>
<dbReference type="PROSITE" id="PS50005">
    <property type="entry name" value="TPR"/>
    <property type="match status" value="1"/>
</dbReference>
<keyword evidence="2" id="KW-0175">Coiled coil</keyword>
<feature type="region of interest" description="Disordered" evidence="3">
    <location>
        <begin position="409"/>
        <end position="453"/>
    </location>
</feature>
<keyword evidence="4" id="KW-0472">Membrane</keyword>
<evidence type="ECO:0000313" key="5">
    <source>
        <dbReference type="EMBL" id="MCU6699477.1"/>
    </source>
</evidence>
<evidence type="ECO:0000256" key="2">
    <source>
        <dbReference type="SAM" id="Coils"/>
    </source>
</evidence>
<reference evidence="5 6" key="1">
    <citation type="journal article" date="2021" name="ISME Commun">
        <title>Automated analysis of genomic sequences facilitates high-throughput and comprehensive description of bacteria.</title>
        <authorList>
            <person name="Hitch T.C.A."/>
        </authorList>
    </citation>
    <scope>NUCLEOTIDE SEQUENCE [LARGE SCALE GENOMIC DNA]</scope>
    <source>
        <strain evidence="5 6">Sanger_02</strain>
    </source>
</reference>
<dbReference type="InterPro" id="IPR011990">
    <property type="entry name" value="TPR-like_helical_dom_sf"/>
</dbReference>
<feature type="repeat" description="TPR" evidence="1">
    <location>
        <begin position="135"/>
        <end position="168"/>
    </location>
</feature>
<protein>
    <recommendedName>
        <fullName evidence="7">Tetratricopeptide repeat protein</fullName>
    </recommendedName>
</protein>
<dbReference type="SUPFAM" id="SSF48452">
    <property type="entry name" value="TPR-like"/>
    <property type="match status" value="1"/>
</dbReference>
<name>A0ABT2S4Z8_9FIRM</name>
<dbReference type="InterPro" id="IPR019734">
    <property type="entry name" value="TPR_rpt"/>
</dbReference>
<organism evidence="5 6">
    <name type="scientific">Dorea ammoniilytica</name>
    <dbReference type="NCBI Taxonomy" id="2981788"/>
    <lineage>
        <taxon>Bacteria</taxon>
        <taxon>Bacillati</taxon>
        <taxon>Bacillota</taxon>
        <taxon>Clostridia</taxon>
        <taxon>Lachnospirales</taxon>
        <taxon>Lachnospiraceae</taxon>
        <taxon>Dorea</taxon>
    </lineage>
</organism>
<dbReference type="Proteomes" id="UP001207605">
    <property type="component" value="Unassembled WGS sequence"/>
</dbReference>